<dbReference type="EMBL" id="MT142531">
    <property type="protein sequence ID" value="QJA84572.1"/>
    <property type="molecule type" value="Genomic_DNA"/>
</dbReference>
<proteinExistence type="predicted"/>
<reference evidence="2" key="1">
    <citation type="submission" date="2020-03" db="EMBL/GenBank/DDBJ databases">
        <title>The deep terrestrial virosphere.</title>
        <authorList>
            <person name="Holmfeldt K."/>
            <person name="Nilsson E."/>
            <person name="Simone D."/>
            <person name="Lopez-Fernandez M."/>
            <person name="Wu X."/>
            <person name="de Brujin I."/>
            <person name="Lundin D."/>
            <person name="Andersson A."/>
            <person name="Bertilsson S."/>
            <person name="Dopson M."/>
        </authorList>
    </citation>
    <scope>NUCLEOTIDE SEQUENCE</scope>
    <source>
        <strain evidence="2">MM415A00183</strain>
        <strain evidence="1">MM415B00339</strain>
    </source>
</reference>
<name>A0A6M3KRW4_9ZZZZ</name>
<organism evidence="2">
    <name type="scientific">viral metagenome</name>
    <dbReference type="NCBI Taxonomy" id="1070528"/>
    <lineage>
        <taxon>unclassified sequences</taxon>
        <taxon>metagenomes</taxon>
        <taxon>organismal metagenomes</taxon>
    </lineage>
</organism>
<dbReference type="AlphaFoldDB" id="A0A6M3KRW4"/>
<dbReference type="EMBL" id="MT141559">
    <property type="protein sequence ID" value="QJA66709.1"/>
    <property type="molecule type" value="Genomic_DNA"/>
</dbReference>
<gene>
    <name evidence="2" type="ORF">MM415A00183_0039</name>
    <name evidence="1" type="ORF">MM415B00339_0018</name>
</gene>
<protein>
    <submittedName>
        <fullName evidence="2">Uncharacterized protein</fullName>
    </submittedName>
</protein>
<evidence type="ECO:0000313" key="1">
    <source>
        <dbReference type="EMBL" id="QJA66709.1"/>
    </source>
</evidence>
<accession>A0A6M3KRW4</accession>
<sequence>MTAITISADFAPFLSPERYAERMGVDLSTVKTMMDNGLLPVYQPVARGNRYINMIGAIKLADEVYETQKRTAPWATLNGIR</sequence>
<evidence type="ECO:0000313" key="2">
    <source>
        <dbReference type="EMBL" id="QJA84572.1"/>
    </source>
</evidence>